<proteinExistence type="predicted"/>
<comment type="caution">
    <text evidence="1">The sequence shown here is derived from an EMBL/GenBank/DDBJ whole genome shotgun (WGS) entry which is preliminary data.</text>
</comment>
<sequence>MKQKKKSTVNWMAIGHELINCLRTKDRHRLSRYDAFVWLMESIGKGIPVCNEQGEQIHVLPFTASYMRLAEEWNWERHTVQQFLDELAALSVISRQRKGNTFVFSLARKSHKHLLL</sequence>
<accession>A0A7K0KFS5</accession>
<gene>
    <name evidence="1" type="ORF">FYJ73_08900</name>
</gene>
<dbReference type="RefSeq" id="WP_154534357.1">
    <property type="nucleotide sequence ID" value="NZ_VUNG01000021.1"/>
</dbReference>
<keyword evidence="2" id="KW-1185">Reference proteome</keyword>
<dbReference type="Proteomes" id="UP000438914">
    <property type="component" value="Unassembled WGS sequence"/>
</dbReference>
<organism evidence="1 2">
    <name type="scientific">Hallella mizrahii</name>
    <dbReference type="NCBI Taxonomy" id="2606637"/>
    <lineage>
        <taxon>Bacteria</taxon>
        <taxon>Pseudomonadati</taxon>
        <taxon>Bacteroidota</taxon>
        <taxon>Bacteroidia</taxon>
        <taxon>Bacteroidales</taxon>
        <taxon>Prevotellaceae</taxon>
        <taxon>Hallella</taxon>
    </lineage>
</organism>
<dbReference type="EMBL" id="VUNG01000021">
    <property type="protein sequence ID" value="MST84781.1"/>
    <property type="molecule type" value="Genomic_DNA"/>
</dbReference>
<name>A0A7K0KFS5_9BACT</name>
<dbReference type="AlphaFoldDB" id="A0A7K0KFS5"/>
<evidence type="ECO:0000313" key="1">
    <source>
        <dbReference type="EMBL" id="MST84781.1"/>
    </source>
</evidence>
<protein>
    <submittedName>
        <fullName evidence="1">Uncharacterized protein</fullName>
    </submittedName>
</protein>
<reference evidence="1 2" key="1">
    <citation type="submission" date="2019-08" db="EMBL/GenBank/DDBJ databases">
        <title>In-depth cultivation of the pig gut microbiome towards novel bacterial diversity and tailored functional studies.</title>
        <authorList>
            <person name="Wylensek D."/>
            <person name="Hitch T.C.A."/>
            <person name="Clavel T."/>
        </authorList>
    </citation>
    <scope>NUCLEOTIDE SEQUENCE [LARGE SCALE GENOMIC DNA]</scope>
    <source>
        <strain evidence="1 2">LKV-178-WT-2A</strain>
    </source>
</reference>
<dbReference type="SUPFAM" id="SSF46785">
    <property type="entry name" value="Winged helix' DNA-binding domain"/>
    <property type="match status" value="1"/>
</dbReference>
<evidence type="ECO:0000313" key="2">
    <source>
        <dbReference type="Proteomes" id="UP000438914"/>
    </source>
</evidence>
<dbReference type="InterPro" id="IPR036390">
    <property type="entry name" value="WH_DNA-bd_sf"/>
</dbReference>